<reference evidence="1 2" key="1">
    <citation type="journal article" date="2011" name="Genome Res.">
        <title>Phylogeny-wide analysis of social amoeba genomes highlights ancient origins for complex intercellular communication.</title>
        <authorList>
            <person name="Heidel A.J."/>
            <person name="Lawal H.M."/>
            <person name="Felder M."/>
            <person name="Schilde C."/>
            <person name="Helps N.R."/>
            <person name="Tunggal B."/>
            <person name="Rivero F."/>
            <person name="John U."/>
            <person name="Schleicher M."/>
            <person name="Eichinger L."/>
            <person name="Platzer M."/>
            <person name="Noegel A.A."/>
            <person name="Schaap P."/>
            <person name="Gloeckner G."/>
        </authorList>
    </citation>
    <scope>NUCLEOTIDE SEQUENCE [LARGE SCALE GENOMIC DNA]</scope>
    <source>
        <strain evidence="2">ATCC 26659 / Pp 5 / PN500</strain>
    </source>
</reference>
<organism evidence="1 2">
    <name type="scientific">Heterostelium pallidum (strain ATCC 26659 / Pp 5 / PN500)</name>
    <name type="common">Cellular slime mold</name>
    <name type="synonym">Polysphondylium pallidum</name>
    <dbReference type="NCBI Taxonomy" id="670386"/>
    <lineage>
        <taxon>Eukaryota</taxon>
        <taxon>Amoebozoa</taxon>
        <taxon>Evosea</taxon>
        <taxon>Eumycetozoa</taxon>
        <taxon>Dictyostelia</taxon>
        <taxon>Acytosteliales</taxon>
        <taxon>Acytosteliaceae</taxon>
        <taxon>Heterostelium</taxon>
    </lineage>
</organism>
<dbReference type="InterPro" id="IPR036770">
    <property type="entry name" value="Ankyrin_rpt-contain_sf"/>
</dbReference>
<gene>
    <name evidence="1" type="ORF">PPL_01715</name>
</gene>
<dbReference type="InParanoid" id="D3B099"/>
<dbReference type="InterPro" id="IPR052050">
    <property type="entry name" value="SecEffector_AnkRepeat"/>
</dbReference>
<evidence type="ECO:0000313" key="2">
    <source>
        <dbReference type="Proteomes" id="UP000001396"/>
    </source>
</evidence>
<dbReference type="EMBL" id="ADBJ01000008">
    <property type="protein sequence ID" value="EFA84723.1"/>
    <property type="molecule type" value="Genomic_DNA"/>
</dbReference>
<accession>D3B099</accession>
<dbReference type="AlphaFoldDB" id="D3B099"/>
<evidence type="ECO:0000313" key="1">
    <source>
        <dbReference type="EMBL" id="EFA84723.1"/>
    </source>
</evidence>
<comment type="caution">
    <text evidence="1">The sequence shown here is derived from an EMBL/GenBank/DDBJ whole genome shotgun (WGS) entry which is preliminary data.</text>
</comment>
<dbReference type="PANTHER" id="PTHR46586">
    <property type="entry name" value="ANKYRIN REPEAT-CONTAINING PROTEIN"/>
    <property type="match status" value="1"/>
</dbReference>
<dbReference type="SUPFAM" id="SSF48403">
    <property type="entry name" value="Ankyrin repeat"/>
    <property type="match status" value="1"/>
</dbReference>
<name>D3B099_HETP5</name>
<sequence>MKSELFKLVFNNTVIRSNIFNQFQNKEIYGCRTSKYRWIQLINSPFLLIQYNYFDLFVQHWITVGCNNYHYKQLKLKNNIEIVKTAIRFNRLNFIKCLVENNHLDLSIHSKAIFDLSLSKRKKDIVEYLKLAFSSNNVDISTIYPSLELLEACESNDLETVKRLSSTIPNDQFKETYPPLCKAISHGHVQIIDSLLSNQTVGDELYYKINRLAVSYCQFQVLDWLLSKGYIEDREYQTSELGFSIIHKDLFQWMRTTKIRINFTSTDFDLAARNSLDVVKWINDHSNQGCSNKAMYNAFINLKFGIVKWLHENRTEGSFPIDRICFNPRMTKDLVEKILFEMVKWYHQNRTEGFTADFMDCVASFSLDIVKFLHYNRTEGCTSKAMLNAGMSGQIEIFKFLKDNRTEDVPIDLIYHICIKGQLEMIQYLYETGEPDEYNWSWKLMDFAVQSSNLDMVKWIHQNTTFSSITNTFDIALCKKDFEMVQYLVDNKLCTNDLESTTLIQVENPSSYIFIIEIVDWLMKSNLLDKSKLVKLAKKCYTPTLKAFFKDYNSNRKKK</sequence>
<dbReference type="RefSeq" id="XP_020436835.1">
    <property type="nucleotide sequence ID" value="XM_020572718.1"/>
</dbReference>
<dbReference type="GeneID" id="31357243"/>
<keyword evidence="2" id="KW-1185">Reference proteome</keyword>
<proteinExistence type="predicted"/>
<evidence type="ECO:0008006" key="3">
    <source>
        <dbReference type="Google" id="ProtNLM"/>
    </source>
</evidence>
<dbReference type="Gene3D" id="1.25.40.20">
    <property type="entry name" value="Ankyrin repeat-containing domain"/>
    <property type="match status" value="2"/>
</dbReference>
<dbReference type="Proteomes" id="UP000001396">
    <property type="component" value="Unassembled WGS sequence"/>
</dbReference>
<dbReference type="PANTHER" id="PTHR46586:SF3">
    <property type="entry name" value="ANKYRIN REPEAT-CONTAINING PROTEIN"/>
    <property type="match status" value="1"/>
</dbReference>
<protein>
    <recommendedName>
        <fullName evidence="3">Ankyrin repeat protein</fullName>
    </recommendedName>
</protein>